<dbReference type="InterPro" id="IPR053137">
    <property type="entry name" value="NLR-like"/>
</dbReference>
<accession>A0A9P8HNV7</accession>
<dbReference type="EMBL" id="JAIMJC010000001">
    <property type="protein sequence ID" value="KAH0531268.1"/>
    <property type="molecule type" value="Genomic_DNA"/>
</dbReference>
<dbReference type="Gene3D" id="3.40.50.1580">
    <property type="entry name" value="Nucleoside phosphorylase domain"/>
    <property type="match status" value="1"/>
</dbReference>
<dbReference type="GO" id="GO:0003824">
    <property type="term" value="F:catalytic activity"/>
    <property type="evidence" value="ECO:0007669"/>
    <property type="project" value="InterPro"/>
</dbReference>
<feature type="domain" description="Nephrocystin 3-like N-terminal" evidence="2">
    <location>
        <begin position="375"/>
        <end position="542"/>
    </location>
</feature>
<dbReference type="SUPFAM" id="SSF53167">
    <property type="entry name" value="Purine and uridine phosphorylases"/>
    <property type="match status" value="1"/>
</dbReference>
<dbReference type="InterPro" id="IPR056884">
    <property type="entry name" value="NPHP3-like_N"/>
</dbReference>
<comment type="caution">
    <text evidence="3">The sequence shown here is derived from an EMBL/GenBank/DDBJ whole genome shotgun (WGS) entry which is preliminary data.</text>
</comment>
<reference evidence="3 4" key="1">
    <citation type="submission" date="2021-08" db="EMBL/GenBank/DDBJ databases">
        <title>The highly contiguous genome resource for Trichoderma semiorbis FJ059, a fungal antagonistic to plant pathogens.</title>
        <authorList>
            <person name="Liu T."/>
        </authorList>
    </citation>
    <scope>NUCLEOTIDE SEQUENCE [LARGE SCALE GENOMIC DNA]</scope>
    <source>
        <strain evidence="3 4">FJ059</strain>
    </source>
</reference>
<dbReference type="Gene3D" id="3.40.50.300">
    <property type="entry name" value="P-loop containing nucleotide triphosphate hydrolases"/>
    <property type="match status" value="1"/>
</dbReference>
<dbReference type="InterPro" id="IPR035994">
    <property type="entry name" value="Nucleoside_phosphorylase_sf"/>
</dbReference>
<sequence>MTDRNLYTIGWICATHTELVAALTFLDEEHDSPEELDPNDYNNYKLGKISNHYVAIACLPAGEHGIAAAAGAATNLLRSFPNIRCGLMVGTGGGAPRKHHDIRLGDVVVSSPGDGKGGVFQYDFGKTIQNRAFVETGFLDQPPSLLRAAVTGLRAGYELHGHTLIEEVNKAIQKKPRLKKTYCRPQTGDILYKSTYTHISGPWEACEACDDDPSNCIPRRPRDENDDDPVVHYGLIASANQRMENALLRDKFAMEKGVLCFEMEAAGLMNHFPCLIIRGICDYADTHRNDEWKGYASMIAAAYARDLISRLGPRQVQESKTANEVLLSLTDQMSELTFNTDKIAHKLDLAKLSIAEGAVYGSYADQHEDECLQGTRTKILHDIEEWATTLSSKCIFWLNGMAGTGKSTISRTVARCLQAKQLLGASFFFKKGEVDRGNATRFFSTIASQLQLRIPGMGDQLRKVIDSEPQISTKSLKEQFERLIVGPISCLEAANNQTSFLVVIIDALSECDNKKDIQVLLNLIPQLQACSSIHFRVFITSRPDLPVRLGFKDMKEDDHQDFILHEIPEADIERDIRFFLNHRLDEVRKSRMLSQEWPSETNINTLTTMSIPLFIFAATMCRAFEDHDVEPQKCLDEYLKYEAEDSKLDAIYLPVLNRICTKYGDTDRRKDQFIQDIREVVSAIILLQDPLPIAPLSKLIDIPTEAINSRLNSLHSVLNVPNNETLPIRLFHLSFRDFLLHHGTREKIAIWTDEKATHEKLFIQCLNVMRPSLKKNICNFPCYSIDAKDITNEVTNQCVPMQLEYSCCHWVYHLMRCQDPKAHIPIVQSFLAEHLLHWMEIMAILHRLTELTKALEVLQSIREESDNPGISDIIYDAHQYFHGNLMAIIRNPLQLYVSGLIFAPAASAVIIRFKVELPDFISMPHNINSSWGEVWPSVLSLPDEFFDESDEDENPFDPACLAISLDGSLLAVGDSFAMITLWKPAPHGLRRTTLDPDMGRL</sequence>
<evidence type="ECO:0000313" key="3">
    <source>
        <dbReference type="EMBL" id="KAH0531268.1"/>
    </source>
</evidence>
<organism evidence="3 4">
    <name type="scientific">Trichoderma semiorbis</name>
    <dbReference type="NCBI Taxonomy" id="1491008"/>
    <lineage>
        <taxon>Eukaryota</taxon>
        <taxon>Fungi</taxon>
        <taxon>Dikarya</taxon>
        <taxon>Ascomycota</taxon>
        <taxon>Pezizomycotina</taxon>
        <taxon>Sordariomycetes</taxon>
        <taxon>Hypocreomycetidae</taxon>
        <taxon>Hypocreales</taxon>
        <taxon>Hypocreaceae</taxon>
        <taxon>Trichoderma</taxon>
    </lineage>
</organism>
<dbReference type="PANTHER" id="PTHR46082">
    <property type="entry name" value="ATP/GTP-BINDING PROTEIN-RELATED"/>
    <property type="match status" value="1"/>
</dbReference>
<dbReference type="PANTHER" id="PTHR46082:SF11">
    <property type="entry name" value="AAA+ ATPASE DOMAIN-CONTAINING PROTEIN-RELATED"/>
    <property type="match status" value="1"/>
</dbReference>
<proteinExistence type="predicted"/>
<dbReference type="GO" id="GO:0009116">
    <property type="term" value="P:nucleoside metabolic process"/>
    <property type="evidence" value="ECO:0007669"/>
    <property type="project" value="InterPro"/>
</dbReference>
<evidence type="ECO:0000256" key="1">
    <source>
        <dbReference type="ARBA" id="ARBA00022737"/>
    </source>
</evidence>
<dbReference type="Proteomes" id="UP000826573">
    <property type="component" value="Unassembled WGS sequence"/>
</dbReference>
<name>A0A9P8HNV7_9HYPO</name>
<protein>
    <recommendedName>
        <fullName evidence="2">Nephrocystin 3-like N-terminal domain-containing protein</fullName>
    </recommendedName>
</protein>
<gene>
    <name evidence="3" type="ORF">TsFJ059_000124</name>
</gene>
<evidence type="ECO:0000259" key="2">
    <source>
        <dbReference type="Pfam" id="PF24883"/>
    </source>
</evidence>
<dbReference type="SUPFAM" id="SSF52540">
    <property type="entry name" value="P-loop containing nucleoside triphosphate hydrolases"/>
    <property type="match status" value="1"/>
</dbReference>
<keyword evidence="1" id="KW-0677">Repeat</keyword>
<evidence type="ECO:0000313" key="4">
    <source>
        <dbReference type="Proteomes" id="UP000826573"/>
    </source>
</evidence>
<dbReference type="InterPro" id="IPR027417">
    <property type="entry name" value="P-loop_NTPase"/>
</dbReference>
<dbReference type="AlphaFoldDB" id="A0A9P8HNV7"/>
<dbReference type="Pfam" id="PF24883">
    <property type="entry name" value="NPHP3_N"/>
    <property type="match status" value="1"/>
</dbReference>
<keyword evidence="4" id="KW-1185">Reference proteome</keyword>